<protein>
    <recommendedName>
        <fullName evidence="4">Four helix bundle protein</fullName>
    </recommendedName>
</protein>
<dbReference type="SUPFAM" id="SSF158446">
    <property type="entry name" value="IVS-encoded protein-like"/>
    <property type="match status" value="1"/>
</dbReference>
<keyword evidence="3" id="KW-1185">Reference proteome</keyword>
<dbReference type="AlphaFoldDB" id="A0A6L5X471"/>
<evidence type="ECO:0000313" key="3">
    <source>
        <dbReference type="Proteomes" id="UP000481852"/>
    </source>
</evidence>
<organism evidence="2 3">
    <name type="scientific">Porcincola intestinalis</name>
    <dbReference type="NCBI Taxonomy" id="2606632"/>
    <lineage>
        <taxon>Bacteria</taxon>
        <taxon>Bacillati</taxon>
        <taxon>Bacillota</taxon>
        <taxon>Clostridia</taxon>
        <taxon>Lachnospirales</taxon>
        <taxon>Lachnospiraceae</taxon>
        <taxon>Porcincola</taxon>
    </lineage>
</organism>
<gene>
    <name evidence="2" type="ORF">FYJ35_00920</name>
</gene>
<feature type="region of interest" description="Disordered" evidence="1">
    <location>
        <begin position="130"/>
        <end position="160"/>
    </location>
</feature>
<evidence type="ECO:0008006" key="4">
    <source>
        <dbReference type="Google" id="ProtNLM"/>
    </source>
</evidence>
<evidence type="ECO:0000313" key="2">
    <source>
        <dbReference type="EMBL" id="MSS13624.1"/>
    </source>
</evidence>
<dbReference type="RefSeq" id="WP_154521795.1">
    <property type="nucleotide sequence ID" value="NZ_VULZ01000001.1"/>
</dbReference>
<name>A0A6L5X471_9FIRM</name>
<sequence length="160" mass="18962">MKVLKFSEDDKEAFTEICEKYGIGKITDEFPEWLINRYRERILDTISSIKQNIRDANEVYPYYESEFYERRKYQDDAIRGCGELYDVFTLCKETLPVDADRYERFVQLIQYEATLLKGWRKSDNRILRQIQKRDSEDKSKHPSKNGGEGKINKAPALNKG</sequence>
<dbReference type="Proteomes" id="UP000481852">
    <property type="component" value="Unassembled WGS sequence"/>
</dbReference>
<dbReference type="InterPro" id="IPR036583">
    <property type="entry name" value="23S_rRNA_IVS_sf"/>
</dbReference>
<evidence type="ECO:0000256" key="1">
    <source>
        <dbReference type="SAM" id="MobiDB-lite"/>
    </source>
</evidence>
<comment type="caution">
    <text evidence="2">The sequence shown here is derived from an EMBL/GenBank/DDBJ whole genome shotgun (WGS) entry which is preliminary data.</text>
</comment>
<feature type="compositionally biased region" description="Basic and acidic residues" evidence="1">
    <location>
        <begin position="130"/>
        <end position="140"/>
    </location>
</feature>
<reference evidence="2 3" key="1">
    <citation type="submission" date="2019-08" db="EMBL/GenBank/DDBJ databases">
        <title>In-depth cultivation of the pig gut microbiome towards novel bacterial diversity and tailored functional studies.</title>
        <authorList>
            <person name="Wylensek D."/>
            <person name="Hitch T.C.A."/>
            <person name="Clavel T."/>
        </authorList>
    </citation>
    <scope>NUCLEOTIDE SEQUENCE [LARGE SCALE GENOMIC DNA]</scope>
    <source>
        <strain evidence="2 3">Oil+RF-744-WCA-WT-11</strain>
    </source>
</reference>
<accession>A0A6L5X471</accession>
<proteinExistence type="predicted"/>
<dbReference type="EMBL" id="VULZ01000001">
    <property type="protein sequence ID" value="MSS13624.1"/>
    <property type="molecule type" value="Genomic_DNA"/>
</dbReference>